<dbReference type="SMART" id="SM01409">
    <property type="entry name" value="RNA_pol_Rpb6"/>
    <property type="match status" value="1"/>
</dbReference>
<evidence type="ECO:0000256" key="6">
    <source>
        <dbReference type="SAM" id="MobiDB-lite"/>
    </source>
</evidence>
<evidence type="ECO:0000256" key="4">
    <source>
        <dbReference type="ARBA" id="ARBA00023242"/>
    </source>
</evidence>
<comment type="caution">
    <text evidence="7">The sequence shown here is derived from an EMBL/GenBank/DDBJ whole genome shotgun (WGS) entry which is preliminary data.</text>
</comment>
<evidence type="ECO:0000256" key="5">
    <source>
        <dbReference type="ARBA" id="ARBA00025773"/>
    </source>
</evidence>
<dbReference type="PANTHER" id="PTHR47227:SF5">
    <property type="entry name" value="DNA-DIRECTED RNA POLYMERASES I, II, AND III SUBUNIT RPABC2"/>
    <property type="match status" value="1"/>
</dbReference>
<dbReference type="GO" id="GO:0003677">
    <property type="term" value="F:DNA binding"/>
    <property type="evidence" value="ECO:0007669"/>
    <property type="project" value="InterPro"/>
</dbReference>
<dbReference type="PIRSF" id="PIRSF500154">
    <property type="entry name" value="RPB6"/>
    <property type="match status" value="1"/>
</dbReference>
<dbReference type="AlphaFoldDB" id="A0A2V3J1A4"/>
<dbReference type="STRING" id="448386.A0A2V3J1A4"/>
<dbReference type="InterPro" id="IPR020708">
    <property type="entry name" value="DNA-dir_RNA_polK_14-18kDa_CS"/>
</dbReference>
<evidence type="ECO:0000256" key="2">
    <source>
        <dbReference type="ARBA" id="ARBA00022478"/>
    </source>
</evidence>
<evidence type="ECO:0000256" key="3">
    <source>
        <dbReference type="ARBA" id="ARBA00023163"/>
    </source>
</evidence>
<dbReference type="PANTHER" id="PTHR47227">
    <property type="entry name" value="DNA-DIRECTED RNA POLYMERASE SUBUNIT K"/>
    <property type="match status" value="1"/>
</dbReference>
<dbReference type="NCBIfam" id="NF002208">
    <property type="entry name" value="PRK01099.1-3"/>
    <property type="match status" value="1"/>
</dbReference>
<keyword evidence="3" id="KW-0804">Transcription</keyword>
<dbReference type="SUPFAM" id="SSF63562">
    <property type="entry name" value="RPB6/omega subunit-like"/>
    <property type="match status" value="1"/>
</dbReference>
<evidence type="ECO:0000313" key="7">
    <source>
        <dbReference type="EMBL" id="PXF48191.1"/>
    </source>
</evidence>
<accession>A0A2V3J1A4</accession>
<proteinExistence type="inferred from homology"/>
<dbReference type="OrthoDB" id="259769at2759"/>
<dbReference type="NCBIfam" id="NF002207">
    <property type="entry name" value="PRK01099.1-2"/>
    <property type="match status" value="1"/>
</dbReference>
<comment type="similarity">
    <text evidence="5">Belongs to the archaeal Rpo6/eukaryotic RPB6 RNA polymerase subunit family.</text>
</comment>
<name>A0A2V3J1A4_9FLOR</name>
<protein>
    <submittedName>
        <fullName evidence="7">Putative DNA-directed RNA polymerases I, II, and III subunit RPABC2</fullName>
    </submittedName>
</protein>
<dbReference type="GO" id="GO:0042797">
    <property type="term" value="P:tRNA transcription by RNA polymerase III"/>
    <property type="evidence" value="ECO:0007669"/>
    <property type="project" value="TreeGrafter"/>
</dbReference>
<dbReference type="PIRSF" id="PIRSF000778">
    <property type="entry name" value="RpoK/RPB6"/>
    <property type="match status" value="1"/>
</dbReference>
<evidence type="ECO:0000313" key="8">
    <source>
        <dbReference type="Proteomes" id="UP000247409"/>
    </source>
</evidence>
<dbReference type="InterPro" id="IPR006111">
    <property type="entry name" value="Rpo6/Rpb6"/>
</dbReference>
<dbReference type="Proteomes" id="UP000247409">
    <property type="component" value="Unassembled WGS sequence"/>
</dbReference>
<keyword evidence="8" id="KW-1185">Reference proteome</keyword>
<keyword evidence="2 7" id="KW-0240">DNA-directed RNA polymerase</keyword>
<organism evidence="7 8">
    <name type="scientific">Gracilariopsis chorda</name>
    <dbReference type="NCBI Taxonomy" id="448386"/>
    <lineage>
        <taxon>Eukaryota</taxon>
        <taxon>Rhodophyta</taxon>
        <taxon>Florideophyceae</taxon>
        <taxon>Rhodymeniophycidae</taxon>
        <taxon>Gracilariales</taxon>
        <taxon>Gracilariaceae</taxon>
        <taxon>Gracilariopsis</taxon>
    </lineage>
</organism>
<dbReference type="GO" id="GO:0005665">
    <property type="term" value="C:RNA polymerase II, core complex"/>
    <property type="evidence" value="ECO:0007669"/>
    <property type="project" value="InterPro"/>
</dbReference>
<dbReference type="PROSITE" id="PS01111">
    <property type="entry name" value="RNA_POL_K_14KD"/>
    <property type="match status" value="1"/>
</dbReference>
<feature type="compositionally biased region" description="Acidic residues" evidence="6">
    <location>
        <begin position="15"/>
        <end position="25"/>
    </location>
</feature>
<dbReference type="HAMAP" id="MF_00192">
    <property type="entry name" value="RNApol_arch_Rpo6"/>
    <property type="match status" value="1"/>
</dbReference>
<keyword evidence="4" id="KW-0539">Nucleus</keyword>
<dbReference type="GO" id="GO:0003899">
    <property type="term" value="F:DNA-directed RNA polymerase activity"/>
    <property type="evidence" value="ECO:0007669"/>
    <property type="project" value="InterPro"/>
</dbReference>
<comment type="subcellular location">
    <subcellularLocation>
        <location evidence="1">Nucleus</location>
    </subcellularLocation>
</comment>
<dbReference type="InterPro" id="IPR006110">
    <property type="entry name" value="Pol_omega/Rpo6/RPB6"/>
</dbReference>
<sequence length="130" mass="14530">MEDDDGDNRMQDYNDVPEDYADDNIDNAAEPETGDGGQAPKDAIQAEEKITTKFLTKYERARILGTRALQLSMGAPPMVEVMGDTDPLVIAKRELQEKKIPITIRRFLPDGTYEDWTLQELNIPSMGSAP</sequence>
<dbReference type="GO" id="GO:0005666">
    <property type="term" value="C:RNA polymerase III complex"/>
    <property type="evidence" value="ECO:0007669"/>
    <property type="project" value="TreeGrafter"/>
</dbReference>
<dbReference type="Gene3D" id="3.90.940.10">
    <property type="match status" value="1"/>
</dbReference>
<feature type="region of interest" description="Disordered" evidence="6">
    <location>
        <begin position="1"/>
        <end position="42"/>
    </location>
</feature>
<dbReference type="InterPro" id="IPR036161">
    <property type="entry name" value="RPB6/omega-like_sf"/>
</dbReference>
<dbReference type="EMBL" id="NBIV01000016">
    <property type="protein sequence ID" value="PXF48191.1"/>
    <property type="molecule type" value="Genomic_DNA"/>
</dbReference>
<evidence type="ECO:0000256" key="1">
    <source>
        <dbReference type="ARBA" id="ARBA00004123"/>
    </source>
</evidence>
<dbReference type="GO" id="GO:0006360">
    <property type="term" value="P:transcription by RNA polymerase I"/>
    <property type="evidence" value="ECO:0007669"/>
    <property type="project" value="TreeGrafter"/>
</dbReference>
<dbReference type="Pfam" id="PF01192">
    <property type="entry name" value="RNA_pol_Rpb6"/>
    <property type="match status" value="1"/>
</dbReference>
<reference evidence="7 8" key="1">
    <citation type="journal article" date="2018" name="Mol. Biol. Evol.">
        <title>Analysis of the draft genome of the red seaweed Gracilariopsis chorda provides insights into genome size evolution in Rhodophyta.</title>
        <authorList>
            <person name="Lee J."/>
            <person name="Yang E.C."/>
            <person name="Graf L."/>
            <person name="Yang J.H."/>
            <person name="Qiu H."/>
            <person name="Zel Zion U."/>
            <person name="Chan C.X."/>
            <person name="Stephens T.G."/>
            <person name="Weber A.P.M."/>
            <person name="Boo G.H."/>
            <person name="Boo S.M."/>
            <person name="Kim K.M."/>
            <person name="Shin Y."/>
            <person name="Jung M."/>
            <person name="Lee S.J."/>
            <person name="Yim H.S."/>
            <person name="Lee J.H."/>
            <person name="Bhattacharya D."/>
            <person name="Yoon H.S."/>
        </authorList>
    </citation>
    <scope>NUCLEOTIDE SEQUENCE [LARGE SCALE GENOMIC DNA]</scope>
    <source>
        <strain evidence="7 8">SKKU-2015</strain>
        <tissue evidence="7">Whole body</tissue>
    </source>
</reference>
<dbReference type="GO" id="GO:0006366">
    <property type="term" value="P:transcription by RNA polymerase II"/>
    <property type="evidence" value="ECO:0007669"/>
    <property type="project" value="TreeGrafter"/>
</dbReference>
<gene>
    <name evidence="7" type="ORF">BWQ96_02143</name>
</gene>
<dbReference type="GO" id="GO:0005736">
    <property type="term" value="C:RNA polymerase I complex"/>
    <property type="evidence" value="ECO:0007669"/>
    <property type="project" value="TreeGrafter"/>
</dbReference>
<dbReference type="InterPro" id="IPR028363">
    <property type="entry name" value="RPB6"/>
</dbReference>